<sequence>MRPSRHNGLQRPSRYRSRSAITANFCFLLGGDAICAGYHSAADCIAAIKASASGLGWPEPKT</sequence>
<dbReference type="KEGG" id="vff:VITFI_CDS0791"/>
<keyword evidence="1" id="KW-1133">Transmembrane helix</keyword>
<dbReference type="EMBL" id="CP022423">
    <property type="protein sequence ID" value="ASM76569.1"/>
    <property type="molecule type" value="Genomic_DNA"/>
</dbReference>
<organism evidence="2 3">
    <name type="scientific">Vitreoscilla filiformis</name>
    <dbReference type="NCBI Taxonomy" id="63"/>
    <lineage>
        <taxon>Bacteria</taxon>
        <taxon>Pseudomonadati</taxon>
        <taxon>Pseudomonadota</taxon>
        <taxon>Betaproteobacteria</taxon>
        <taxon>Neisseriales</taxon>
        <taxon>Neisseriaceae</taxon>
        <taxon>Vitreoscilla</taxon>
    </lineage>
</organism>
<keyword evidence="1" id="KW-0812">Transmembrane</keyword>
<keyword evidence="1" id="KW-0472">Membrane</keyword>
<dbReference type="AlphaFoldDB" id="A0A221KC70"/>
<name>A0A221KC70_VITFI</name>
<feature type="transmembrane region" description="Helical" evidence="1">
    <location>
        <begin position="21"/>
        <end position="41"/>
    </location>
</feature>
<proteinExistence type="predicted"/>
<gene>
    <name evidence="2" type="ORF">VITFI_CDS0791</name>
</gene>
<protein>
    <submittedName>
        <fullName evidence="2">Uncharacterized protein</fullName>
    </submittedName>
</protein>
<keyword evidence="3" id="KW-1185">Reference proteome</keyword>
<dbReference type="Proteomes" id="UP000199729">
    <property type="component" value="Chromosome"/>
</dbReference>
<evidence type="ECO:0000256" key="1">
    <source>
        <dbReference type="SAM" id="Phobius"/>
    </source>
</evidence>
<evidence type="ECO:0000313" key="2">
    <source>
        <dbReference type="EMBL" id="ASM76569.1"/>
    </source>
</evidence>
<reference evidence="2 3" key="1">
    <citation type="submission" date="2017-07" db="EMBL/GenBank/DDBJ databases">
        <title>Complete Genome Sequence of the cosmetic ferment Vitreoscilla filiformis (ATCC15551).</title>
        <authorList>
            <person name="Contreras S."/>
            <person name="Sagory-Zalkind P."/>
            <person name="Blanquart H."/>
            <person name="Iltis A."/>
            <person name="Morand S.C."/>
        </authorList>
    </citation>
    <scope>NUCLEOTIDE SEQUENCE [LARGE SCALE GENOMIC DNA]</scope>
    <source>
        <strain evidence="2 3">ATCC 15551</strain>
    </source>
</reference>
<evidence type="ECO:0000313" key="3">
    <source>
        <dbReference type="Proteomes" id="UP000199729"/>
    </source>
</evidence>
<accession>A0A221KC70</accession>